<evidence type="ECO:0000313" key="3">
    <source>
        <dbReference type="Proteomes" id="UP000195437"/>
    </source>
</evidence>
<keyword evidence="1" id="KW-0812">Transmembrane</keyword>
<evidence type="ECO:0008006" key="4">
    <source>
        <dbReference type="Google" id="ProtNLM"/>
    </source>
</evidence>
<feature type="transmembrane region" description="Helical" evidence="1">
    <location>
        <begin position="6"/>
        <end position="30"/>
    </location>
</feature>
<dbReference type="RefSeq" id="WP_087458521.1">
    <property type="nucleotide sequence ID" value="NZ_CP021434.1"/>
</dbReference>
<keyword evidence="1" id="KW-1133">Transmembrane helix</keyword>
<evidence type="ECO:0000313" key="2">
    <source>
        <dbReference type="EMBL" id="ARU63176.1"/>
    </source>
</evidence>
<dbReference type="EMBL" id="CP021434">
    <property type="protein sequence ID" value="ARU63176.1"/>
    <property type="molecule type" value="Genomic_DNA"/>
</dbReference>
<keyword evidence="3" id="KW-1185">Reference proteome</keyword>
<feature type="transmembrane region" description="Helical" evidence="1">
    <location>
        <begin position="125"/>
        <end position="147"/>
    </location>
</feature>
<sequence length="150" mass="16295">MYEFMFFLHITGLAIWLGSLVVLCFLLVMIKRGAGETVKAQIIAYLKLTNSLSHPSAVIVLISGAVMLQQLGIEHSNLPFWISFMEQGGSMMVLFSTIVLALVGRRLKKRLHTAGGADAAIQAAWPYRLVLLVTVVGVLAVLGVVSLKIT</sequence>
<feature type="transmembrane region" description="Helical" evidence="1">
    <location>
        <begin position="42"/>
        <end position="68"/>
    </location>
</feature>
<protein>
    <recommendedName>
        <fullName evidence="4">Copper resistance protein D domain-containing protein</fullName>
    </recommendedName>
</protein>
<dbReference type="Proteomes" id="UP000195437">
    <property type="component" value="Chromosome"/>
</dbReference>
<reference evidence="3" key="1">
    <citation type="submission" date="2017-05" db="EMBL/GenBank/DDBJ databases">
        <authorList>
            <person name="Sung H."/>
        </authorList>
    </citation>
    <scope>NUCLEOTIDE SEQUENCE [LARGE SCALE GENOMIC DNA]</scope>
    <source>
        <strain evidence="3">AR23208</strain>
    </source>
</reference>
<feature type="transmembrane region" description="Helical" evidence="1">
    <location>
        <begin position="80"/>
        <end position="104"/>
    </location>
</feature>
<keyword evidence="1" id="KW-0472">Membrane</keyword>
<evidence type="ECO:0000256" key="1">
    <source>
        <dbReference type="SAM" id="Phobius"/>
    </source>
</evidence>
<proteinExistence type="predicted"/>
<name>A0A1Y0ITQ2_9BACL</name>
<gene>
    <name evidence="2" type="ORF">CBW65_21000</name>
</gene>
<dbReference type="OrthoDB" id="2988102at2"/>
<dbReference type="KEGG" id="tum:CBW65_21000"/>
<dbReference type="AlphaFoldDB" id="A0A1Y0ITQ2"/>
<organism evidence="2 3">
    <name type="scientific">Tumebacillus avium</name>
    <dbReference type="NCBI Taxonomy" id="1903704"/>
    <lineage>
        <taxon>Bacteria</taxon>
        <taxon>Bacillati</taxon>
        <taxon>Bacillota</taxon>
        <taxon>Bacilli</taxon>
        <taxon>Bacillales</taxon>
        <taxon>Alicyclobacillaceae</taxon>
        <taxon>Tumebacillus</taxon>
    </lineage>
</organism>
<accession>A0A1Y0ITQ2</accession>